<dbReference type="InterPro" id="IPR006595">
    <property type="entry name" value="CTLH_C"/>
</dbReference>
<dbReference type="InterPro" id="IPR050618">
    <property type="entry name" value="Ubq-SigPath_Reg"/>
</dbReference>
<dbReference type="Gene3D" id="2.60.120.920">
    <property type="match status" value="1"/>
</dbReference>
<dbReference type="InterPro" id="IPR003877">
    <property type="entry name" value="SPRY_dom"/>
</dbReference>
<evidence type="ECO:0000259" key="2">
    <source>
        <dbReference type="PROSITE" id="PS50188"/>
    </source>
</evidence>
<feature type="domain" description="B30.2/SPRY" evidence="2">
    <location>
        <begin position="220"/>
        <end position="412"/>
    </location>
</feature>
<dbReference type="PROSITE" id="PS50897">
    <property type="entry name" value="CTLH"/>
    <property type="match status" value="1"/>
</dbReference>
<feature type="compositionally biased region" description="Polar residues" evidence="1">
    <location>
        <begin position="218"/>
        <end position="228"/>
    </location>
</feature>
<dbReference type="InterPro" id="IPR001870">
    <property type="entry name" value="B30.2/SPRY"/>
</dbReference>
<dbReference type="Pfam" id="PF10607">
    <property type="entry name" value="CTLH"/>
    <property type="match status" value="1"/>
</dbReference>
<dbReference type="InterPro" id="IPR013320">
    <property type="entry name" value="ConA-like_dom_sf"/>
</dbReference>
<feature type="compositionally biased region" description="Low complexity" evidence="1">
    <location>
        <begin position="1"/>
        <end position="23"/>
    </location>
</feature>
<feature type="compositionally biased region" description="Polar residues" evidence="1">
    <location>
        <begin position="46"/>
        <end position="55"/>
    </location>
</feature>
<dbReference type="Proteomes" id="UP000183567">
    <property type="component" value="Unassembled WGS sequence"/>
</dbReference>
<feature type="region of interest" description="Disordered" evidence="1">
    <location>
        <begin position="493"/>
        <end position="514"/>
    </location>
</feature>
<feature type="compositionally biased region" description="Polar residues" evidence="1">
    <location>
        <begin position="77"/>
        <end position="93"/>
    </location>
</feature>
<dbReference type="PROSITE" id="PS50188">
    <property type="entry name" value="B302_SPRY"/>
    <property type="match status" value="1"/>
</dbReference>
<protein>
    <recommendedName>
        <fullName evidence="6">B30.2/SPRY domain-containing protein</fullName>
    </recommendedName>
</protein>
<reference evidence="4 5" key="1">
    <citation type="submission" date="2016-03" db="EMBL/GenBank/DDBJ databases">
        <title>Comparative genomics of the ectomycorrhizal sister species Rhizopogon vinicolor and Rhizopogon vesiculosus (Basidiomycota: Boletales) reveals a divergence of the mating type B locus.</title>
        <authorList>
            <person name="Mujic A.B."/>
            <person name="Kuo A."/>
            <person name="Tritt A."/>
            <person name="Lipzen A."/>
            <person name="Chen C."/>
            <person name="Johnson J."/>
            <person name="Sharma A."/>
            <person name="Barry K."/>
            <person name="Grigoriev I.V."/>
            <person name="Spatafora J.W."/>
        </authorList>
    </citation>
    <scope>NUCLEOTIDE SEQUENCE [LARGE SCALE GENOMIC DNA]</scope>
    <source>
        <strain evidence="4 5">AM-OR11-056</strain>
    </source>
</reference>
<name>A0A1J8QIW6_9AGAM</name>
<evidence type="ECO:0000313" key="4">
    <source>
        <dbReference type="EMBL" id="OJA11676.1"/>
    </source>
</evidence>
<feature type="region of interest" description="Disordered" evidence="1">
    <location>
        <begin position="111"/>
        <end position="154"/>
    </location>
</feature>
<keyword evidence="5" id="KW-1185">Reference proteome</keyword>
<feature type="region of interest" description="Disordered" evidence="1">
    <location>
        <begin position="174"/>
        <end position="228"/>
    </location>
</feature>
<dbReference type="SUPFAM" id="SSF49899">
    <property type="entry name" value="Concanavalin A-like lectins/glucanases"/>
    <property type="match status" value="1"/>
</dbReference>
<dbReference type="SMART" id="SM00449">
    <property type="entry name" value="SPRY"/>
    <property type="match status" value="1"/>
</dbReference>
<feature type="compositionally biased region" description="Polar residues" evidence="1">
    <location>
        <begin position="174"/>
        <end position="185"/>
    </location>
</feature>
<evidence type="ECO:0008006" key="6">
    <source>
        <dbReference type="Google" id="ProtNLM"/>
    </source>
</evidence>
<organism evidence="4 5">
    <name type="scientific">Rhizopogon vesiculosus</name>
    <dbReference type="NCBI Taxonomy" id="180088"/>
    <lineage>
        <taxon>Eukaryota</taxon>
        <taxon>Fungi</taxon>
        <taxon>Dikarya</taxon>
        <taxon>Basidiomycota</taxon>
        <taxon>Agaricomycotina</taxon>
        <taxon>Agaricomycetes</taxon>
        <taxon>Agaricomycetidae</taxon>
        <taxon>Boletales</taxon>
        <taxon>Suillineae</taxon>
        <taxon>Rhizopogonaceae</taxon>
        <taxon>Rhizopogon</taxon>
    </lineage>
</organism>
<feature type="region of interest" description="Disordered" evidence="1">
    <location>
        <begin position="1"/>
        <end position="94"/>
    </location>
</feature>
<dbReference type="AlphaFoldDB" id="A0A1J8QIW6"/>
<dbReference type="InterPro" id="IPR043136">
    <property type="entry name" value="B30.2/SPRY_sf"/>
</dbReference>
<feature type="compositionally biased region" description="Low complexity" evidence="1">
    <location>
        <begin position="56"/>
        <end position="76"/>
    </location>
</feature>
<dbReference type="EMBL" id="LVVM01004973">
    <property type="protein sequence ID" value="OJA11676.1"/>
    <property type="molecule type" value="Genomic_DNA"/>
</dbReference>
<dbReference type="PROSITE" id="PS50896">
    <property type="entry name" value="LISH"/>
    <property type="match status" value="1"/>
</dbReference>
<dbReference type="InterPro" id="IPR013144">
    <property type="entry name" value="CRA_dom"/>
</dbReference>
<evidence type="ECO:0000256" key="1">
    <source>
        <dbReference type="SAM" id="MobiDB-lite"/>
    </source>
</evidence>
<sequence>MSSRPVRSSSISIPPRGGISNSSARNIESVISIPAPPQSRPRIVSQGWSQRSPNTGISSIRGSSSMSVASSPPVRSTARSFTQPNPSILSGTGTAPAHVYYEPRIIRADTACPTSSSVSPSRARRASGTGVRAPSTHRPALANPSAGPMAIDITPFPRPSYLDHSALRHLLQTDTSPQLPSSPKNESVVVRADHGVGRRRSQRSPSFDSDEEEMSYSGELSSRPQQENLLMSPAPLRLPTRWSDEYRNPLLSVSADGRDLNYQGSPGSSDKDAAAARTIFPIPPACGIYYYEVEVTSKTNSNKGHISVGLVSREFKPSRLPGWEKNSWGYHGDDGSSFAAEKTGTPYGPQFGAGDIIGCGIDFSQNRAFYTKNGALLGSVFDNIGKDCDVYPAVGLCHPGESVRANFGHEPFKFDIEDHVLQQRNAVWTRIQSAPWMSPLVGGEGKDLTSASTSNTDTRVKSQINDLVLAYLSHHGYVRTARAFEAQSSARGGLSTLKSSNTFASSSTSRVSEQDQIMDMEDVNQTPIISPTPMDDIDIRTRIVHAVLAGDIDTALSDTQTHFPRALDADAGLVLFKLRCRKFVELVLGAAELKKRMRAQEAEMNVEMDGDDKGNLDGMGMDVDDEADVSSGGVMNGYGGGDSSSSTIPIKPKRKTSFASYSLSSVSGATAAQYGSALEDAVAYGQELQSDYKDRPEVRAIFKRTSVIMAFEDPLGAGGDAAEVAGQAARVNLATEVNQAILQSQGRPAHPALERIYRQTAASLTQLALMGNGSAAFVDMPRELLDA</sequence>
<evidence type="ECO:0000259" key="3">
    <source>
        <dbReference type="PROSITE" id="PS50897"/>
    </source>
</evidence>
<evidence type="ECO:0000313" key="5">
    <source>
        <dbReference type="Proteomes" id="UP000183567"/>
    </source>
</evidence>
<dbReference type="Pfam" id="PF00622">
    <property type="entry name" value="SPRY"/>
    <property type="match status" value="1"/>
</dbReference>
<dbReference type="OrthoDB" id="25503at2759"/>
<dbReference type="InterPro" id="IPR006594">
    <property type="entry name" value="LisH"/>
</dbReference>
<comment type="caution">
    <text evidence="4">The sequence shown here is derived from an EMBL/GenBank/DDBJ whole genome shotgun (WGS) entry which is preliminary data.</text>
</comment>
<feature type="domain" description="CTLH" evidence="3">
    <location>
        <begin position="536"/>
        <end position="594"/>
    </location>
</feature>
<dbReference type="STRING" id="180088.A0A1J8QIW6"/>
<dbReference type="CDD" id="cd12909">
    <property type="entry name" value="SPRY_RanBP9_10"/>
    <property type="match status" value="1"/>
</dbReference>
<dbReference type="InterPro" id="IPR024964">
    <property type="entry name" value="CTLH/CRA"/>
</dbReference>
<dbReference type="PANTHER" id="PTHR12864">
    <property type="entry name" value="RAN BINDING PROTEIN 9-RELATED"/>
    <property type="match status" value="1"/>
</dbReference>
<feature type="compositionally biased region" description="Low complexity" evidence="1">
    <location>
        <begin position="495"/>
        <end position="511"/>
    </location>
</feature>
<dbReference type="InterPro" id="IPR035782">
    <property type="entry name" value="SPRY_RanBP9/10"/>
</dbReference>
<gene>
    <name evidence="4" type="ORF">AZE42_06474</name>
</gene>
<proteinExistence type="predicted"/>
<dbReference type="SMART" id="SM00757">
    <property type="entry name" value="CRA"/>
    <property type="match status" value="1"/>
</dbReference>
<dbReference type="SMART" id="SM00668">
    <property type="entry name" value="CTLH"/>
    <property type="match status" value="1"/>
</dbReference>
<accession>A0A1J8QIW6</accession>